<comment type="caution">
    <text evidence="1">The sequence shown here is derived from an EMBL/GenBank/DDBJ whole genome shotgun (WGS) entry which is preliminary data.</text>
</comment>
<evidence type="ECO:0000313" key="2">
    <source>
        <dbReference type="Proteomes" id="UP000267081"/>
    </source>
</evidence>
<dbReference type="GO" id="GO:0005737">
    <property type="term" value="C:cytoplasm"/>
    <property type="evidence" value="ECO:0007669"/>
    <property type="project" value="TreeGrafter"/>
</dbReference>
<dbReference type="InterPro" id="IPR036291">
    <property type="entry name" value="NAD(P)-bd_dom_sf"/>
</dbReference>
<protein>
    <submittedName>
        <fullName evidence="1">Ornithine cyclodeaminase family protein</fullName>
    </submittedName>
</protein>
<dbReference type="Pfam" id="PF02423">
    <property type="entry name" value="OCD_Mu_crystall"/>
    <property type="match status" value="1"/>
</dbReference>
<dbReference type="PANTHER" id="PTHR13812:SF19">
    <property type="entry name" value="KETIMINE REDUCTASE MU-CRYSTALLIN"/>
    <property type="match status" value="1"/>
</dbReference>
<dbReference type="InterPro" id="IPR023401">
    <property type="entry name" value="ODC_N"/>
</dbReference>
<dbReference type="AlphaFoldDB" id="A0A3R9EML3"/>
<dbReference type="Proteomes" id="UP000267081">
    <property type="component" value="Unassembled WGS sequence"/>
</dbReference>
<dbReference type="RefSeq" id="WP_125313900.1">
    <property type="nucleotide sequence ID" value="NZ_RSEC01000059.1"/>
</dbReference>
<dbReference type="PANTHER" id="PTHR13812">
    <property type="entry name" value="KETIMINE REDUCTASE MU-CRYSTALLIN"/>
    <property type="match status" value="1"/>
</dbReference>
<sequence>MTFVLRDDALAELVDLGDLIDAVRTAHLDLALGQADQPVPAISPTAGATIVLPMVATSHRLGLTVVKVLTDAPGNTDGPTQQSTLIVLDSRTGTRLAVLNGRTCTRMRTAAASAVATDALSRSDSRVLGLVGAGPLAVEHVAAVRRVRPIDEVVVWSRSAARVAEFRRALRHREHADGVPALDVTPAPEPRLVVEVADVLCTLTPSRVPVVEGAWFRPGLHVNAVGAPPRPDHREIDSAGMARATVFVDSTGIQLQKSGEALLSLQDGTTTEDDFRRELGAALAGLVPGRTGAEQITLFNSVGIALQDLAFAAVALQARSGETQPRDLSRPGLRSVSTR</sequence>
<accession>A0A3R9EML3</accession>
<proteinExistence type="predicted"/>
<dbReference type="Gene3D" id="3.40.50.720">
    <property type="entry name" value="NAD(P)-binding Rossmann-like Domain"/>
    <property type="match status" value="1"/>
</dbReference>
<keyword evidence="2" id="KW-1185">Reference proteome</keyword>
<dbReference type="InterPro" id="IPR003462">
    <property type="entry name" value="ODC_Mu_crystall"/>
</dbReference>
<dbReference type="OrthoDB" id="3812704at2"/>
<dbReference type="Gene3D" id="3.30.1780.10">
    <property type="entry name" value="ornithine cyclodeaminase, domain 1"/>
    <property type="match status" value="1"/>
</dbReference>
<reference evidence="1 2" key="1">
    <citation type="submission" date="2018-12" db="EMBL/GenBank/DDBJ databases">
        <title>Amycolatopsis eburnea sp. nov. actinomycete associate with arbuscular mycorrhiza fungal spore.</title>
        <authorList>
            <person name="Lumyong S."/>
            <person name="Chaiya L."/>
        </authorList>
    </citation>
    <scope>NUCLEOTIDE SEQUENCE [LARGE SCALE GENOMIC DNA]</scope>
    <source>
        <strain evidence="1 2">GLM-1</strain>
    </source>
</reference>
<organism evidence="1 2">
    <name type="scientific">Amycolatopsis eburnea</name>
    <dbReference type="NCBI Taxonomy" id="2267691"/>
    <lineage>
        <taxon>Bacteria</taxon>
        <taxon>Bacillati</taxon>
        <taxon>Actinomycetota</taxon>
        <taxon>Actinomycetes</taxon>
        <taxon>Pseudonocardiales</taxon>
        <taxon>Pseudonocardiaceae</taxon>
        <taxon>Amycolatopsis</taxon>
    </lineage>
</organism>
<gene>
    <name evidence="1" type="ORF">EIY87_33420</name>
</gene>
<dbReference type="EMBL" id="RSEC01000059">
    <property type="protein sequence ID" value="RSD11674.1"/>
    <property type="molecule type" value="Genomic_DNA"/>
</dbReference>
<name>A0A3R9EML3_9PSEU</name>
<dbReference type="PIRSF" id="PIRSF001439">
    <property type="entry name" value="CryM"/>
    <property type="match status" value="1"/>
</dbReference>
<evidence type="ECO:0000313" key="1">
    <source>
        <dbReference type="EMBL" id="RSD11674.1"/>
    </source>
</evidence>
<dbReference type="SUPFAM" id="SSF51735">
    <property type="entry name" value="NAD(P)-binding Rossmann-fold domains"/>
    <property type="match status" value="1"/>
</dbReference>